<sequence length="90" mass="10162">MMVMVFPDSGTMMQITDRNEKLVDIFFFGAKCSFKTVEKTKSISGMRMISESPTPVSRLKNGYPLSVCSTRVEVYARSADHVLFNDLVEN</sequence>
<proteinExistence type="predicted"/>
<accession>A0A4C1WGL4</accession>
<dbReference type="Proteomes" id="UP000299102">
    <property type="component" value="Unassembled WGS sequence"/>
</dbReference>
<name>A0A4C1WGL4_EUMVA</name>
<evidence type="ECO:0000313" key="1">
    <source>
        <dbReference type="EMBL" id="GBP49642.1"/>
    </source>
</evidence>
<dbReference type="AlphaFoldDB" id="A0A4C1WGL4"/>
<organism evidence="1 2">
    <name type="scientific">Eumeta variegata</name>
    <name type="common">Bagworm moth</name>
    <name type="synonym">Eumeta japonica</name>
    <dbReference type="NCBI Taxonomy" id="151549"/>
    <lineage>
        <taxon>Eukaryota</taxon>
        <taxon>Metazoa</taxon>
        <taxon>Ecdysozoa</taxon>
        <taxon>Arthropoda</taxon>
        <taxon>Hexapoda</taxon>
        <taxon>Insecta</taxon>
        <taxon>Pterygota</taxon>
        <taxon>Neoptera</taxon>
        <taxon>Endopterygota</taxon>
        <taxon>Lepidoptera</taxon>
        <taxon>Glossata</taxon>
        <taxon>Ditrysia</taxon>
        <taxon>Tineoidea</taxon>
        <taxon>Psychidae</taxon>
        <taxon>Oiketicinae</taxon>
        <taxon>Eumeta</taxon>
    </lineage>
</organism>
<dbReference type="EMBL" id="BGZK01000549">
    <property type="protein sequence ID" value="GBP49642.1"/>
    <property type="molecule type" value="Genomic_DNA"/>
</dbReference>
<keyword evidence="2" id="KW-1185">Reference proteome</keyword>
<gene>
    <name evidence="1" type="ORF">EVAR_37424_1</name>
</gene>
<reference evidence="1 2" key="1">
    <citation type="journal article" date="2019" name="Commun. Biol.">
        <title>The bagworm genome reveals a unique fibroin gene that provides high tensile strength.</title>
        <authorList>
            <person name="Kono N."/>
            <person name="Nakamura H."/>
            <person name="Ohtoshi R."/>
            <person name="Tomita M."/>
            <person name="Numata K."/>
            <person name="Arakawa K."/>
        </authorList>
    </citation>
    <scope>NUCLEOTIDE SEQUENCE [LARGE SCALE GENOMIC DNA]</scope>
</reference>
<evidence type="ECO:0000313" key="2">
    <source>
        <dbReference type="Proteomes" id="UP000299102"/>
    </source>
</evidence>
<protein>
    <submittedName>
        <fullName evidence="1">Uncharacterized protein</fullName>
    </submittedName>
</protein>
<comment type="caution">
    <text evidence="1">The sequence shown here is derived from an EMBL/GenBank/DDBJ whole genome shotgun (WGS) entry which is preliminary data.</text>
</comment>